<gene>
    <name evidence="1" type="ORF">K4L44_08980</name>
</gene>
<keyword evidence="2" id="KW-1185">Reference proteome</keyword>
<proteinExistence type="predicted"/>
<dbReference type="Proteomes" id="UP000826212">
    <property type="component" value="Chromosome"/>
</dbReference>
<sequence length="268" mass="30317">MNVVIYQESGEKSVCESELIEDRSLDQNGILRGRIEEAKFYIYHPNNPTTDVIFIFPGGGYSKLSMIKEGMDIAVDLCNRGAMSVVVQYPIYYGDYQRMLSQFYALQSKLFYDPLYRGIEQKNLHIIGFSAGGHFASMVAHHVGRAYGFGSLCYSTLGICYSVVSLSDTCRDVGCTKALLGESFDAEQARNISVEYLVGPKTPRSFVMYTEDDRRILPENSKRYITSLKENDIDHMVKVFEVGGHGFGLGYSDSLKWVDGYWQWINIL</sequence>
<organism evidence="1 2">
    <name type="scientific">Halosquirtibacter laminarini</name>
    <dbReference type="NCBI Taxonomy" id="3374600"/>
    <lineage>
        <taxon>Bacteria</taxon>
        <taxon>Pseudomonadati</taxon>
        <taxon>Bacteroidota</taxon>
        <taxon>Bacteroidia</taxon>
        <taxon>Marinilabiliales</taxon>
        <taxon>Prolixibacteraceae</taxon>
        <taxon>Halosquirtibacter</taxon>
    </lineage>
</organism>
<name>A0AC61NL01_9BACT</name>
<evidence type="ECO:0000313" key="1">
    <source>
        <dbReference type="EMBL" id="QZE12722.1"/>
    </source>
</evidence>
<dbReference type="EMBL" id="CP081303">
    <property type="protein sequence ID" value="QZE12722.1"/>
    <property type="molecule type" value="Genomic_DNA"/>
</dbReference>
<protein>
    <submittedName>
        <fullName evidence="1">Prolyl oligopeptidase family serine peptidase</fullName>
    </submittedName>
</protein>
<reference evidence="1" key="1">
    <citation type="submission" date="2021-08" db="EMBL/GenBank/DDBJ databases">
        <title>Novel anaerobic bacterium isolated from sea squirt in East Sea, Republic of Korea.</title>
        <authorList>
            <person name="Nguyen T.H."/>
            <person name="Li Z."/>
            <person name="Lee Y.-J."/>
            <person name="Ko J."/>
            <person name="Kim S.-G."/>
        </authorList>
    </citation>
    <scope>NUCLEOTIDE SEQUENCE</scope>
    <source>
        <strain evidence="1">KCTC 25031</strain>
    </source>
</reference>
<accession>A0AC61NL01</accession>
<evidence type="ECO:0000313" key="2">
    <source>
        <dbReference type="Proteomes" id="UP000826212"/>
    </source>
</evidence>